<comment type="caution">
    <text evidence="7">The sequence shown here is derived from an EMBL/GenBank/DDBJ whole genome shotgun (WGS) entry which is preliminary data.</text>
</comment>
<organism evidence="7 8">
    <name type="scientific">Paraclostridium ghonii</name>
    <dbReference type="NCBI Taxonomy" id="29358"/>
    <lineage>
        <taxon>Bacteria</taxon>
        <taxon>Bacillati</taxon>
        <taxon>Bacillota</taxon>
        <taxon>Clostridia</taxon>
        <taxon>Peptostreptococcales</taxon>
        <taxon>Peptostreptococcaceae</taxon>
        <taxon>Paraclostridium</taxon>
    </lineage>
</organism>
<dbReference type="Pfam" id="PF04893">
    <property type="entry name" value="Yip1"/>
    <property type="match status" value="1"/>
</dbReference>
<keyword evidence="2 5" id="KW-0812">Transmembrane</keyword>
<evidence type="ECO:0000256" key="2">
    <source>
        <dbReference type="ARBA" id="ARBA00022692"/>
    </source>
</evidence>
<evidence type="ECO:0000256" key="3">
    <source>
        <dbReference type="ARBA" id="ARBA00022989"/>
    </source>
</evidence>
<evidence type="ECO:0000256" key="1">
    <source>
        <dbReference type="ARBA" id="ARBA00004141"/>
    </source>
</evidence>
<dbReference type="RefSeq" id="WP_307504821.1">
    <property type="nucleotide sequence ID" value="NZ_BAAACE010000028.1"/>
</dbReference>
<feature type="transmembrane region" description="Helical" evidence="5">
    <location>
        <begin position="158"/>
        <end position="182"/>
    </location>
</feature>
<dbReference type="Proteomes" id="UP001232584">
    <property type="component" value="Unassembled WGS sequence"/>
</dbReference>
<evidence type="ECO:0000259" key="6">
    <source>
        <dbReference type="Pfam" id="PF04893"/>
    </source>
</evidence>
<name>A0ABU0MZX2_9FIRM</name>
<keyword evidence="3 5" id="KW-1133">Transmembrane helix</keyword>
<proteinExistence type="predicted"/>
<reference evidence="7 8" key="1">
    <citation type="submission" date="2023-07" db="EMBL/GenBank/DDBJ databases">
        <title>Genomic Encyclopedia of Type Strains, Phase IV (KMG-IV): sequencing the most valuable type-strain genomes for metagenomic binning, comparative biology and taxonomic classification.</title>
        <authorList>
            <person name="Goeker M."/>
        </authorList>
    </citation>
    <scope>NUCLEOTIDE SEQUENCE [LARGE SCALE GENOMIC DNA]</scope>
    <source>
        <strain evidence="7 8">DSM 15049</strain>
    </source>
</reference>
<feature type="domain" description="Yip1" evidence="6">
    <location>
        <begin position="5"/>
        <end position="210"/>
    </location>
</feature>
<gene>
    <name evidence="7" type="ORF">QOZ92_001276</name>
</gene>
<evidence type="ECO:0000313" key="8">
    <source>
        <dbReference type="Proteomes" id="UP001232584"/>
    </source>
</evidence>
<feature type="transmembrane region" description="Helical" evidence="5">
    <location>
        <begin position="81"/>
        <end position="108"/>
    </location>
</feature>
<evidence type="ECO:0000256" key="4">
    <source>
        <dbReference type="ARBA" id="ARBA00023136"/>
    </source>
</evidence>
<dbReference type="InterPro" id="IPR006977">
    <property type="entry name" value="Yip1_dom"/>
</dbReference>
<dbReference type="EMBL" id="JAUSWG010000004">
    <property type="protein sequence ID" value="MDQ0556163.1"/>
    <property type="molecule type" value="Genomic_DNA"/>
</dbReference>
<comment type="subcellular location">
    <subcellularLocation>
        <location evidence="1">Membrane</location>
        <topology evidence="1">Multi-pass membrane protein</topology>
    </subcellularLocation>
</comment>
<feature type="transmembrane region" description="Helical" evidence="5">
    <location>
        <begin position="30"/>
        <end position="52"/>
    </location>
</feature>
<feature type="transmembrane region" description="Helical" evidence="5">
    <location>
        <begin position="129"/>
        <end position="152"/>
    </location>
</feature>
<sequence>MDLKTLIIQPKEYFKNFKEDEYENKEPLRLIYLFVALVVISLLCGAVEHRILESGLTTEGMNGAQSIGSIGNSGDSSDKPIFMVFTYLGDVIVPLIWAWICVNILCLVNEMSMGVVEKNEIKDKKYFKSLLYFRFIVFSIVTSILSTISMIILRDMKLFEIASFINSIFIKLWAAYFLYGILKYYLQTEKLHKILPIIIYILTLIYPLLTIAKAMFSNIV</sequence>
<feature type="transmembrane region" description="Helical" evidence="5">
    <location>
        <begin position="194"/>
        <end position="216"/>
    </location>
</feature>
<keyword evidence="4 5" id="KW-0472">Membrane</keyword>
<keyword evidence="8" id="KW-1185">Reference proteome</keyword>
<accession>A0ABU0MZX2</accession>
<evidence type="ECO:0000256" key="5">
    <source>
        <dbReference type="SAM" id="Phobius"/>
    </source>
</evidence>
<protein>
    <recommendedName>
        <fullName evidence="6">Yip1 domain-containing protein</fullName>
    </recommendedName>
</protein>
<evidence type="ECO:0000313" key="7">
    <source>
        <dbReference type="EMBL" id="MDQ0556163.1"/>
    </source>
</evidence>